<name>G4HEH9_9BACL</name>
<sequence>MRQRAQGDRYRPVVTVMVSIDGIPVKIKISGKTYVLKAYKQKKGQWRKRRA</sequence>
<accession>G4HEH9</accession>
<evidence type="ECO:0000313" key="2">
    <source>
        <dbReference type="Proteomes" id="UP000003891"/>
    </source>
</evidence>
<dbReference type="STRING" id="743719.PaelaDRAFT_2390"/>
<dbReference type="Proteomes" id="UP000003891">
    <property type="component" value="Unassembled WGS sequence"/>
</dbReference>
<dbReference type="EMBL" id="AGIP01000004">
    <property type="protein sequence ID" value="EHB65248.1"/>
    <property type="molecule type" value="Genomic_DNA"/>
</dbReference>
<protein>
    <submittedName>
        <fullName evidence="1">Uncharacterized protein</fullName>
    </submittedName>
</protein>
<evidence type="ECO:0000313" key="1">
    <source>
        <dbReference type="EMBL" id="EHB65248.1"/>
    </source>
</evidence>
<dbReference type="AlphaFoldDB" id="G4HEH9"/>
<dbReference type="PATRIC" id="fig|743719.3.peg.2412"/>
<gene>
    <name evidence="1" type="ORF">PaelaDRAFT_2390</name>
</gene>
<dbReference type="RefSeq" id="WP_007129562.1">
    <property type="nucleotide sequence ID" value="NZ_AGIP01000004.1"/>
</dbReference>
<proteinExistence type="predicted"/>
<reference evidence="1 2" key="1">
    <citation type="submission" date="2011-09" db="EMBL/GenBank/DDBJ databases">
        <title>The draft genome of Paenibacillus lactis 154.</title>
        <authorList>
            <consortium name="US DOE Joint Genome Institute (JGI-PGF)"/>
            <person name="Lucas S."/>
            <person name="Han J."/>
            <person name="Lapidus A."/>
            <person name="Cheng J.-F."/>
            <person name="Goodwin L."/>
            <person name="Pitluck S."/>
            <person name="Peters L."/>
            <person name="Land M.L."/>
            <person name="Hauser L."/>
            <person name="Siebers A."/>
            <person name="Thelen M."/>
            <person name="Hugenholtz P."/>
            <person name="Allgaier M."/>
            <person name="Woyke T.J."/>
        </authorList>
    </citation>
    <scope>NUCLEOTIDE SEQUENCE [LARGE SCALE GENOMIC DNA]</scope>
    <source>
        <strain evidence="1 2">154</strain>
    </source>
</reference>
<organism evidence="1 2">
    <name type="scientific">Paenibacillus lactis 154</name>
    <dbReference type="NCBI Taxonomy" id="743719"/>
    <lineage>
        <taxon>Bacteria</taxon>
        <taxon>Bacillati</taxon>
        <taxon>Bacillota</taxon>
        <taxon>Bacilli</taxon>
        <taxon>Bacillales</taxon>
        <taxon>Paenibacillaceae</taxon>
        <taxon>Paenibacillus</taxon>
    </lineage>
</organism>